<dbReference type="InterPro" id="IPR025711">
    <property type="entry name" value="PepSY"/>
</dbReference>
<dbReference type="Pfam" id="PF13670">
    <property type="entry name" value="PepSY_2"/>
    <property type="match status" value="1"/>
</dbReference>
<comment type="caution">
    <text evidence="4">The sequence shown here is derived from an EMBL/GenBank/DDBJ whole genome shotgun (WGS) entry which is preliminary data.</text>
</comment>
<feature type="region of interest" description="Disordered" evidence="1">
    <location>
        <begin position="100"/>
        <end position="122"/>
    </location>
</feature>
<dbReference type="Proteomes" id="UP000294575">
    <property type="component" value="Unassembled WGS sequence"/>
</dbReference>
<keyword evidence="5" id="KW-1185">Reference proteome</keyword>
<accession>A0A4R6U5C8</accession>
<evidence type="ECO:0000313" key="4">
    <source>
        <dbReference type="EMBL" id="TDQ38234.1"/>
    </source>
</evidence>
<dbReference type="RefSeq" id="WP_166627851.1">
    <property type="nucleotide sequence ID" value="NZ_LNJZ01000008.1"/>
</dbReference>
<proteinExistence type="predicted"/>
<dbReference type="AlphaFoldDB" id="A0A4R6U5C8"/>
<evidence type="ECO:0000313" key="5">
    <source>
        <dbReference type="Proteomes" id="UP000294575"/>
    </source>
</evidence>
<feature type="chain" id="PRO_5020267889" description="PepSY domain-containing protein" evidence="2">
    <location>
        <begin position="22"/>
        <end position="122"/>
    </location>
</feature>
<name>A0A4R6U5C8_9GAMM</name>
<sequence length="122" mass="13508">MKIFTSTAAVLALAVSGLVYADDDCRSPMSEWQPREAVTAYVTDLGISPERLRVDDGCYEVRGLDADGNRVELEIEPALLVVQKLKVRFQPDADLSRYLPAGQTKLGKAGENRLNEPRSDKR</sequence>
<feature type="compositionally biased region" description="Basic and acidic residues" evidence="1">
    <location>
        <begin position="108"/>
        <end position="122"/>
    </location>
</feature>
<gene>
    <name evidence="4" type="ORF">DFQ45_105145</name>
</gene>
<protein>
    <recommendedName>
        <fullName evidence="3">PepSY domain-containing protein</fullName>
    </recommendedName>
</protein>
<keyword evidence="2" id="KW-0732">Signal</keyword>
<reference evidence="4 5" key="1">
    <citation type="submission" date="2019-03" db="EMBL/GenBank/DDBJ databases">
        <title>Genomic Encyclopedia of Type Strains, Phase IV (KMG-IV): sequencing the most valuable type-strain genomes for metagenomic binning, comparative biology and taxonomic classification.</title>
        <authorList>
            <person name="Goeker M."/>
        </authorList>
    </citation>
    <scope>NUCLEOTIDE SEQUENCE [LARGE SCALE GENOMIC DNA]</scope>
    <source>
        <strain evidence="4 5">DSM 28679</strain>
    </source>
</reference>
<evidence type="ECO:0000256" key="1">
    <source>
        <dbReference type="SAM" id="MobiDB-lite"/>
    </source>
</evidence>
<evidence type="ECO:0000256" key="2">
    <source>
        <dbReference type="SAM" id="SignalP"/>
    </source>
</evidence>
<feature type="domain" description="PepSY" evidence="3">
    <location>
        <begin position="7"/>
        <end position="82"/>
    </location>
</feature>
<feature type="signal peptide" evidence="2">
    <location>
        <begin position="1"/>
        <end position="21"/>
    </location>
</feature>
<organism evidence="4 5">
    <name type="scientific">Thiopseudomonas denitrificans</name>
    <dbReference type="NCBI Taxonomy" id="1501432"/>
    <lineage>
        <taxon>Bacteria</taxon>
        <taxon>Pseudomonadati</taxon>
        <taxon>Pseudomonadota</taxon>
        <taxon>Gammaproteobacteria</taxon>
        <taxon>Pseudomonadales</taxon>
        <taxon>Pseudomonadaceae</taxon>
        <taxon>Thiopseudomonas</taxon>
    </lineage>
</organism>
<dbReference type="EMBL" id="SNYK01000005">
    <property type="protein sequence ID" value="TDQ38234.1"/>
    <property type="molecule type" value="Genomic_DNA"/>
</dbReference>
<evidence type="ECO:0000259" key="3">
    <source>
        <dbReference type="Pfam" id="PF13670"/>
    </source>
</evidence>